<feature type="compositionally biased region" description="Basic and acidic residues" evidence="1">
    <location>
        <begin position="59"/>
        <end position="68"/>
    </location>
</feature>
<accession>A0A445BUV1</accession>
<name>A0A445BUV1_ARAHY</name>
<sequence length="411" mass="46604">MSSWLARSLTNSLRIDDNDVVADPPAVSPTSQPHEHHDNAHGSEPEDDEDEEDQGQGRGVKEDLDEIKQTLTRQFWGMASFLAPPPPSNSNPSSPPSHDLYQDSIPDHSRPDYSDVDQPDPEPIGSDFGGNHQPELEEYAPERAVGITDEVLSFAFNIAMHPETWLDFPIDEEDDPQDFDMSDAQQEHAVAIERLIPRLNALRIELCPCHMSESYFWKVYFVLLHSRLNKEDASILSTPQVMEARAMWMQELHKQTKPEFEFSRIRTMYSKGPVRHDDFACSLVDDAYSDDLSHQTYGYETTSLSMLADKEIEKHTIAVESSETHFIDKSVIQENTMIKNENKDLKCGHSTQIITQDYVNDDDDIDWPEEDSDLGEPIISIVNEEDISFSDLEDDDYGIKPITCNTGSKVA</sequence>
<protein>
    <recommendedName>
        <fullName evidence="2">BSD domain-containing protein</fullName>
    </recommendedName>
</protein>
<comment type="caution">
    <text evidence="3">The sequence shown here is derived from an EMBL/GenBank/DDBJ whole genome shotgun (WGS) entry which is preliminary data.</text>
</comment>
<feature type="compositionally biased region" description="Pro residues" evidence="1">
    <location>
        <begin position="83"/>
        <end position="95"/>
    </location>
</feature>
<dbReference type="Proteomes" id="UP000289738">
    <property type="component" value="Chromosome A08"/>
</dbReference>
<feature type="compositionally biased region" description="Polar residues" evidence="1">
    <location>
        <begin position="1"/>
        <end position="13"/>
    </location>
</feature>
<dbReference type="Pfam" id="PF03909">
    <property type="entry name" value="BSD"/>
    <property type="match status" value="1"/>
</dbReference>
<keyword evidence="4" id="KW-1185">Reference proteome</keyword>
<dbReference type="PANTHER" id="PTHR31923">
    <property type="entry name" value="BSD DOMAIN-CONTAINING PROTEIN"/>
    <property type="match status" value="1"/>
</dbReference>
<feature type="region of interest" description="Disordered" evidence="1">
    <location>
        <begin position="1"/>
        <end position="134"/>
    </location>
</feature>
<reference evidence="3 4" key="1">
    <citation type="submission" date="2019-01" db="EMBL/GenBank/DDBJ databases">
        <title>Sequencing of cultivated peanut Arachis hypogaea provides insights into genome evolution and oil improvement.</title>
        <authorList>
            <person name="Chen X."/>
        </authorList>
    </citation>
    <scope>NUCLEOTIDE SEQUENCE [LARGE SCALE GENOMIC DNA]</scope>
    <source>
        <strain evidence="4">cv. Fuhuasheng</strain>
        <tissue evidence="3">Leaves</tissue>
    </source>
</reference>
<dbReference type="SMART" id="SM00751">
    <property type="entry name" value="BSD"/>
    <property type="match status" value="1"/>
</dbReference>
<feature type="domain" description="BSD" evidence="2">
    <location>
        <begin position="183"/>
        <end position="228"/>
    </location>
</feature>
<dbReference type="Gramene" id="arahy.Tifrunner.gnm2.ann2.Ah08g124100.1">
    <property type="protein sequence ID" value="arahy.Tifrunner.gnm2.ann2.Ah08g124100.1-CDS"/>
    <property type="gene ID" value="arahy.Tifrunner.gnm2.ann2.Ah08g124100"/>
</dbReference>
<proteinExistence type="predicted"/>
<dbReference type="EMBL" id="SDMP01000008">
    <property type="protein sequence ID" value="RYR42366.1"/>
    <property type="molecule type" value="Genomic_DNA"/>
</dbReference>
<dbReference type="SUPFAM" id="SSF140383">
    <property type="entry name" value="BSD domain-like"/>
    <property type="match status" value="1"/>
</dbReference>
<feature type="compositionally biased region" description="Acidic residues" evidence="1">
    <location>
        <begin position="45"/>
        <end position="54"/>
    </location>
</feature>
<gene>
    <name evidence="3" type="ORF">Ahy_A08g038835</name>
</gene>
<dbReference type="AlphaFoldDB" id="A0A445BUV1"/>
<feature type="compositionally biased region" description="Basic and acidic residues" evidence="1">
    <location>
        <begin position="33"/>
        <end position="44"/>
    </location>
</feature>
<dbReference type="InterPro" id="IPR005607">
    <property type="entry name" value="BSD_dom"/>
</dbReference>
<evidence type="ECO:0000259" key="2">
    <source>
        <dbReference type="PROSITE" id="PS50858"/>
    </source>
</evidence>
<dbReference type="Gene3D" id="1.10.3970.10">
    <property type="entry name" value="BSD domain"/>
    <property type="match status" value="1"/>
</dbReference>
<dbReference type="PROSITE" id="PS50858">
    <property type="entry name" value="BSD"/>
    <property type="match status" value="1"/>
</dbReference>
<evidence type="ECO:0000313" key="4">
    <source>
        <dbReference type="Proteomes" id="UP000289738"/>
    </source>
</evidence>
<evidence type="ECO:0000256" key="1">
    <source>
        <dbReference type="SAM" id="MobiDB-lite"/>
    </source>
</evidence>
<dbReference type="OrthoDB" id="2021158at2759"/>
<dbReference type="PANTHER" id="PTHR31923:SF27">
    <property type="entry name" value="BSD DOMAIN-CONTAINING PROTEIN"/>
    <property type="match status" value="1"/>
</dbReference>
<evidence type="ECO:0000313" key="3">
    <source>
        <dbReference type="EMBL" id="RYR42366.1"/>
    </source>
</evidence>
<dbReference type="InterPro" id="IPR035925">
    <property type="entry name" value="BSD_dom_sf"/>
</dbReference>
<organism evidence="3 4">
    <name type="scientific">Arachis hypogaea</name>
    <name type="common">Peanut</name>
    <dbReference type="NCBI Taxonomy" id="3818"/>
    <lineage>
        <taxon>Eukaryota</taxon>
        <taxon>Viridiplantae</taxon>
        <taxon>Streptophyta</taxon>
        <taxon>Embryophyta</taxon>
        <taxon>Tracheophyta</taxon>
        <taxon>Spermatophyta</taxon>
        <taxon>Magnoliopsida</taxon>
        <taxon>eudicotyledons</taxon>
        <taxon>Gunneridae</taxon>
        <taxon>Pentapetalae</taxon>
        <taxon>rosids</taxon>
        <taxon>fabids</taxon>
        <taxon>Fabales</taxon>
        <taxon>Fabaceae</taxon>
        <taxon>Papilionoideae</taxon>
        <taxon>50 kb inversion clade</taxon>
        <taxon>dalbergioids sensu lato</taxon>
        <taxon>Dalbergieae</taxon>
        <taxon>Pterocarpus clade</taxon>
        <taxon>Arachis</taxon>
    </lineage>
</organism>